<dbReference type="Ensembl" id="ENSOSUT00000001065.1">
    <property type="protein sequence ID" value="ENSOSUP00000001045.1"/>
    <property type="gene ID" value="ENSOSUG00000000791.1"/>
</dbReference>
<evidence type="ECO:0000313" key="2">
    <source>
        <dbReference type="Ensembl" id="ENSOSUP00000001045.1"/>
    </source>
</evidence>
<feature type="compositionally biased region" description="Low complexity" evidence="1">
    <location>
        <begin position="191"/>
        <end position="201"/>
    </location>
</feature>
<feature type="region of interest" description="Disordered" evidence="1">
    <location>
        <begin position="146"/>
        <end position="289"/>
    </location>
</feature>
<reference evidence="2" key="2">
    <citation type="submission" date="2025-09" db="UniProtKB">
        <authorList>
            <consortium name="Ensembl"/>
        </authorList>
    </citation>
    <scope>IDENTIFICATION</scope>
</reference>
<evidence type="ECO:0000256" key="1">
    <source>
        <dbReference type="SAM" id="MobiDB-lite"/>
    </source>
</evidence>
<dbReference type="InterPro" id="IPR031518">
    <property type="entry name" value="DUF4693"/>
</dbReference>
<evidence type="ECO:0000313" key="3">
    <source>
        <dbReference type="Proteomes" id="UP000694552"/>
    </source>
</evidence>
<feature type="compositionally biased region" description="Low complexity" evidence="1">
    <location>
        <begin position="9"/>
        <end position="22"/>
    </location>
</feature>
<feature type="compositionally biased region" description="Polar residues" evidence="1">
    <location>
        <begin position="262"/>
        <end position="281"/>
    </location>
</feature>
<feature type="region of interest" description="Disordered" evidence="1">
    <location>
        <begin position="1"/>
        <end position="62"/>
    </location>
</feature>
<evidence type="ECO:0008006" key="4">
    <source>
        <dbReference type="Google" id="ProtNLM"/>
    </source>
</evidence>
<sequence>YSGRDRTGAARPSAARPGPVRRPGAERSGHAACGLRAAVRAGRGARGPGRGSRRAADGAGPCRAAAALAAALGEGAERRQELEQRAARSRALLRSWGSEEEEQSQLEAGSSSGHENRPSPRELEELELLNRALEKALKVRKSILKTPLEVQEATGEKCAGPSPAAKNAEEQQVPVPVQDVSESTKVRAVSKKPASLKKPSPYQLRAPYRTDPDVKKLQRKAPARCVSQGPKTAGKSSSKGVSCKQGRSHRTAISDKEVSASAEPQKTPGLSKSAPNEQQSFPIGDSAGRKNSVAAGKQLCDAGKKHCGFLGESSKKEEDPTMEGVLGRVTSPQTVTLQEKRCQLKLPLPYRKAYSRNSRAWEKCRLCQTSADAAAARSRFIERIQTTFCSPMPAFSPAEIEEELKVLQDVPSLLCQYVEAEPADHPTLQREYESLLTLEGLQTIVSQCLHKLQLLRAAVESQVGLCPDCTGDVGSCSPAHVPHRGQMCDSAGVLAVPLLWYSSFQELSDLFALKLQVSMLHQEIALQKLFAAVLSARLQSLSPLPGHCSPAVGSIPAAGRAPAAPSITRTGQHIPRGYMCVCGGGCHPSRLLQRDSSGPSCAFLFSCGKREEDARESLFLL</sequence>
<reference evidence="2" key="1">
    <citation type="submission" date="2025-08" db="UniProtKB">
        <authorList>
            <consortium name="Ensembl"/>
        </authorList>
    </citation>
    <scope>IDENTIFICATION</scope>
</reference>
<organism evidence="2 3">
    <name type="scientific">Otus sunia</name>
    <name type="common">Oriental scops-owl</name>
    <dbReference type="NCBI Taxonomy" id="257818"/>
    <lineage>
        <taxon>Eukaryota</taxon>
        <taxon>Metazoa</taxon>
        <taxon>Chordata</taxon>
        <taxon>Craniata</taxon>
        <taxon>Vertebrata</taxon>
        <taxon>Euteleostomi</taxon>
        <taxon>Archelosauria</taxon>
        <taxon>Archosauria</taxon>
        <taxon>Dinosauria</taxon>
        <taxon>Saurischia</taxon>
        <taxon>Theropoda</taxon>
        <taxon>Coelurosauria</taxon>
        <taxon>Aves</taxon>
        <taxon>Neognathae</taxon>
        <taxon>Neoaves</taxon>
        <taxon>Telluraves</taxon>
        <taxon>Strigiformes</taxon>
        <taxon>Strigidae</taxon>
        <taxon>Otus</taxon>
    </lineage>
</organism>
<accession>A0A8C8ACK8</accession>
<feature type="compositionally biased region" description="Basic and acidic residues" evidence="1">
    <location>
        <begin position="114"/>
        <end position="123"/>
    </location>
</feature>
<dbReference type="Pfam" id="PF15764">
    <property type="entry name" value="DUF4693"/>
    <property type="match status" value="1"/>
</dbReference>
<keyword evidence="3" id="KW-1185">Reference proteome</keyword>
<proteinExistence type="predicted"/>
<dbReference type="Proteomes" id="UP000694552">
    <property type="component" value="Unplaced"/>
</dbReference>
<name>A0A8C8ACK8_9STRI</name>
<feature type="compositionally biased region" description="Low complexity" evidence="1">
    <location>
        <begin position="31"/>
        <end position="42"/>
    </location>
</feature>
<dbReference type="PANTHER" id="PTHR14870:SF1">
    <property type="entry name" value="TUBULIN EPSILON AND DELTA COMPLEX PROTEIN 2"/>
    <property type="match status" value="1"/>
</dbReference>
<dbReference type="PANTHER" id="PTHR14870">
    <property type="entry name" value="TUBULIN EPSILON AND DELTA COMPLEX PROTEIN 2"/>
    <property type="match status" value="1"/>
</dbReference>
<protein>
    <recommendedName>
        <fullName evidence="4">Tubulin epsilon and delta complex 2</fullName>
    </recommendedName>
</protein>
<feature type="region of interest" description="Disordered" evidence="1">
    <location>
        <begin position="93"/>
        <end position="123"/>
    </location>
</feature>
<dbReference type="AlphaFoldDB" id="A0A8C8ACK8"/>